<name>A0A507E3C3_9FUNG</name>
<evidence type="ECO:0000256" key="1">
    <source>
        <dbReference type="SAM" id="Phobius"/>
    </source>
</evidence>
<feature type="transmembrane region" description="Helical" evidence="1">
    <location>
        <begin position="39"/>
        <end position="60"/>
    </location>
</feature>
<accession>A0A507E3C3</accession>
<feature type="transmembrane region" description="Helical" evidence="1">
    <location>
        <begin position="81"/>
        <end position="105"/>
    </location>
</feature>
<gene>
    <name evidence="2" type="ORF">CcCBS67573_g09211</name>
</gene>
<keyword evidence="1" id="KW-0472">Membrane</keyword>
<dbReference type="AlphaFoldDB" id="A0A507E3C3"/>
<dbReference type="OrthoDB" id="2117795at2759"/>
<keyword evidence="1" id="KW-1133">Transmembrane helix</keyword>
<sequence>MDILQPTLLGAAQFASRSFFVKAMRSRLFATYTPLHWQAAVYLASVPVAAIQINLFNRWISTPASDPHSDSSYSDILESRLRIAMNGLISTASAAALESLALVWMPNTFYGGWKSGITKVCAWMLWSAAVQLIVVAVNARGSSTKSKPSKATTKRT</sequence>
<feature type="transmembrane region" description="Helical" evidence="1">
    <location>
        <begin position="117"/>
        <end position="137"/>
    </location>
</feature>
<keyword evidence="3" id="KW-1185">Reference proteome</keyword>
<protein>
    <submittedName>
        <fullName evidence="2">Uncharacterized protein</fullName>
    </submittedName>
</protein>
<comment type="caution">
    <text evidence="2">The sequence shown here is derived from an EMBL/GenBank/DDBJ whole genome shotgun (WGS) entry which is preliminary data.</text>
</comment>
<organism evidence="2 3">
    <name type="scientific">Chytriomyces confervae</name>
    <dbReference type="NCBI Taxonomy" id="246404"/>
    <lineage>
        <taxon>Eukaryota</taxon>
        <taxon>Fungi</taxon>
        <taxon>Fungi incertae sedis</taxon>
        <taxon>Chytridiomycota</taxon>
        <taxon>Chytridiomycota incertae sedis</taxon>
        <taxon>Chytridiomycetes</taxon>
        <taxon>Chytridiales</taxon>
        <taxon>Chytriomycetaceae</taxon>
        <taxon>Chytriomyces</taxon>
    </lineage>
</organism>
<dbReference type="Proteomes" id="UP000320333">
    <property type="component" value="Unassembled WGS sequence"/>
</dbReference>
<dbReference type="EMBL" id="QEAP01000756">
    <property type="protein sequence ID" value="TPX57825.1"/>
    <property type="molecule type" value="Genomic_DNA"/>
</dbReference>
<proteinExistence type="predicted"/>
<reference evidence="2 3" key="1">
    <citation type="journal article" date="2019" name="Sci. Rep.">
        <title>Comparative genomics of chytrid fungi reveal insights into the obligate biotrophic and pathogenic lifestyle of Synchytrium endobioticum.</title>
        <authorList>
            <person name="van de Vossenberg B.T.L.H."/>
            <person name="Warris S."/>
            <person name="Nguyen H.D.T."/>
            <person name="van Gent-Pelzer M.P.E."/>
            <person name="Joly D.L."/>
            <person name="van de Geest H.C."/>
            <person name="Bonants P.J.M."/>
            <person name="Smith D.S."/>
            <person name="Levesque C.A."/>
            <person name="van der Lee T.A.J."/>
        </authorList>
    </citation>
    <scope>NUCLEOTIDE SEQUENCE [LARGE SCALE GENOMIC DNA]</scope>
    <source>
        <strain evidence="2 3">CBS 675.73</strain>
    </source>
</reference>
<evidence type="ECO:0000313" key="3">
    <source>
        <dbReference type="Proteomes" id="UP000320333"/>
    </source>
</evidence>
<keyword evidence="1" id="KW-0812">Transmembrane</keyword>
<evidence type="ECO:0000313" key="2">
    <source>
        <dbReference type="EMBL" id="TPX57825.1"/>
    </source>
</evidence>